<dbReference type="Gene3D" id="1.10.8.60">
    <property type="match status" value="1"/>
</dbReference>
<dbReference type="GO" id="GO:0005524">
    <property type="term" value="F:ATP binding"/>
    <property type="evidence" value="ECO:0007669"/>
    <property type="project" value="UniProtKB-KW"/>
</dbReference>
<evidence type="ECO:0000256" key="2">
    <source>
        <dbReference type="ARBA" id="ARBA00022840"/>
    </source>
</evidence>
<evidence type="ECO:0000256" key="1">
    <source>
        <dbReference type="ARBA" id="ARBA00022741"/>
    </source>
</evidence>
<dbReference type="InterPro" id="IPR003593">
    <property type="entry name" value="AAA+_ATPase"/>
</dbReference>
<dbReference type="Pfam" id="PF00583">
    <property type="entry name" value="Acetyltransf_1"/>
    <property type="match status" value="1"/>
</dbReference>
<dbReference type="SUPFAM" id="SSF55729">
    <property type="entry name" value="Acyl-CoA N-acyltransferases (Nat)"/>
    <property type="match status" value="1"/>
</dbReference>
<protein>
    <submittedName>
        <fullName evidence="5">AAA family ATPase</fullName>
    </submittedName>
</protein>
<dbReference type="PROSITE" id="PS51186">
    <property type="entry name" value="GNAT"/>
    <property type="match status" value="1"/>
</dbReference>
<dbReference type="InterPro" id="IPR003959">
    <property type="entry name" value="ATPase_AAA_core"/>
</dbReference>
<dbReference type="Proteomes" id="UP000175971">
    <property type="component" value="Unassembled WGS sequence"/>
</dbReference>
<dbReference type="SUPFAM" id="SSF52540">
    <property type="entry name" value="P-loop containing nucleoside triphosphate hydrolases"/>
    <property type="match status" value="1"/>
</dbReference>
<comment type="similarity">
    <text evidence="3">Belongs to the AAA ATPase family.</text>
</comment>
<dbReference type="PROSITE" id="PS00674">
    <property type="entry name" value="AAA"/>
    <property type="match status" value="1"/>
</dbReference>
<dbReference type="InterPro" id="IPR050168">
    <property type="entry name" value="AAA_ATPase_domain"/>
</dbReference>
<dbReference type="RefSeq" id="WP_070205103.1">
    <property type="nucleotide sequence ID" value="NZ_LJGZ01000114.1"/>
</dbReference>
<feature type="domain" description="N-acetyltransferase" evidence="4">
    <location>
        <begin position="4"/>
        <end position="141"/>
    </location>
</feature>
<dbReference type="SMART" id="SM00382">
    <property type="entry name" value="AAA"/>
    <property type="match status" value="1"/>
</dbReference>
<dbReference type="CDD" id="cd04301">
    <property type="entry name" value="NAT_SF"/>
    <property type="match status" value="1"/>
</dbReference>
<dbReference type="OrthoDB" id="9809379at2"/>
<organism evidence="5 6">
    <name type="scientific">Streptomyces nanshensis</name>
    <dbReference type="NCBI Taxonomy" id="518642"/>
    <lineage>
        <taxon>Bacteria</taxon>
        <taxon>Bacillati</taxon>
        <taxon>Actinomycetota</taxon>
        <taxon>Actinomycetes</taxon>
        <taxon>Kitasatosporales</taxon>
        <taxon>Streptomycetaceae</taxon>
        <taxon>Streptomyces</taxon>
    </lineage>
</organism>
<proteinExistence type="inferred from homology"/>
<dbReference type="PANTHER" id="PTHR23077">
    <property type="entry name" value="AAA-FAMILY ATPASE"/>
    <property type="match status" value="1"/>
</dbReference>
<dbReference type="PANTHER" id="PTHR23077:SF171">
    <property type="entry name" value="NUCLEAR VALOSIN-CONTAINING PROTEIN-LIKE"/>
    <property type="match status" value="1"/>
</dbReference>
<dbReference type="GO" id="GO:0016887">
    <property type="term" value="F:ATP hydrolysis activity"/>
    <property type="evidence" value="ECO:0007669"/>
    <property type="project" value="InterPro"/>
</dbReference>
<dbReference type="PATRIC" id="fig|518642.7.peg.8162"/>
<dbReference type="GO" id="GO:0016747">
    <property type="term" value="F:acyltransferase activity, transferring groups other than amino-acyl groups"/>
    <property type="evidence" value="ECO:0007669"/>
    <property type="project" value="InterPro"/>
</dbReference>
<dbReference type="InterPro" id="IPR027417">
    <property type="entry name" value="P-loop_NTPase"/>
</dbReference>
<keyword evidence="1 3" id="KW-0547">Nucleotide-binding</keyword>
<sequence>MAVWHVRDFVPEDLEGVVRLDSESRTSGEPAVFRLSEVVAALQGANPGVVAVAEGQLVGAAVGRVDGDRAWVLRVALHPAWRNLGLGTALLSALEQRMRAAGAVLVAAVLPEDETGAAALVNSGFRLRHGLTYYEKVQPVTAEGSAVLSSLGATVPPAGLWERLAGMAEAKQLVERRIVLPLANPEAADEHGVEPPQAVVLFGPPGTGKSTFAQAVASRLGWPFVELFPSRLALEDGLANGLGRRFEEIAQLDHVLVFIDEVEEVAGARNLADPVSVGVVNELLKSIVRFRDRDGRLLVCATNTVAALDPAFLRHGRFDYVLPVGPPDHEARTALWASYLARTGAEADTALLADASEGFTPADIRQAARTVAQAVFERTLDTGTRAHPTTEDFLRTISRTRPTVTTEMALEFADHTIRYGRT</sequence>
<dbReference type="InterPro" id="IPR016181">
    <property type="entry name" value="Acyl_CoA_acyltransferase"/>
</dbReference>
<name>A0A1E7LDT3_9ACTN</name>
<dbReference type="CDD" id="cd19481">
    <property type="entry name" value="RecA-like_protease"/>
    <property type="match status" value="1"/>
</dbReference>
<keyword evidence="6" id="KW-1185">Reference proteome</keyword>
<gene>
    <name evidence="5" type="ORF">AN221_41485</name>
</gene>
<dbReference type="InterPro" id="IPR000182">
    <property type="entry name" value="GNAT_dom"/>
</dbReference>
<evidence type="ECO:0000256" key="3">
    <source>
        <dbReference type="RuleBase" id="RU003651"/>
    </source>
</evidence>
<keyword evidence="2 3" id="KW-0067">ATP-binding</keyword>
<dbReference type="Gene3D" id="3.40.50.300">
    <property type="entry name" value="P-loop containing nucleotide triphosphate hydrolases"/>
    <property type="match status" value="1"/>
</dbReference>
<dbReference type="InterPro" id="IPR003960">
    <property type="entry name" value="ATPase_AAA_CS"/>
</dbReference>
<evidence type="ECO:0000313" key="5">
    <source>
        <dbReference type="EMBL" id="OEV14382.1"/>
    </source>
</evidence>
<dbReference type="Gene3D" id="3.40.630.30">
    <property type="match status" value="1"/>
</dbReference>
<comment type="caution">
    <text evidence="5">The sequence shown here is derived from an EMBL/GenBank/DDBJ whole genome shotgun (WGS) entry which is preliminary data.</text>
</comment>
<evidence type="ECO:0000259" key="4">
    <source>
        <dbReference type="PROSITE" id="PS51186"/>
    </source>
</evidence>
<dbReference type="Pfam" id="PF00004">
    <property type="entry name" value="AAA"/>
    <property type="match status" value="1"/>
</dbReference>
<accession>A0A1E7LDT3</accession>
<evidence type="ECO:0000313" key="6">
    <source>
        <dbReference type="Proteomes" id="UP000175971"/>
    </source>
</evidence>
<reference evidence="5 6" key="1">
    <citation type="journal article" date="2016" name="Front. Microbiol.">
        <title>Comparative Genomics Analysis of Streptomyces Species Reveals Their Adaptation to the Marine Environment and Their Diversity at the Genomic Level.</title>
        <authorList>
            <person name="Tian X."/>
            <person name="Zhang Z."/>
            <person name="Yang T."/>
            <person name="Chen M."/>
            <person name="Li J."/>
            <person name="Chen F."/>
            <person name="Yang J."/>
            <person name="Li W."/>
            <person name="Zhang B."/>
            <person name="Zhang Z."/>
            <person name="Wu J."/>
            <person name="Zhang C."/>
            <person name="Long L."/>
            <person name="Xiao J."/>
        </authorList>
    </citation>
    <scope>NUCLEOTIDE SEQUENCE [LARGE SCALE GENOMIC DNA]</scope>
    <source>
        <strain evidence="5 6">SCSIO M10372</strain>
    </source>
</reference>
<dbReference type="AlphaFoldDB" id="A0A1E7LDT3"/>
<dbReference type="EMBL" id="LJGZ01000114">
    <property type="protein sequence ID" value="OEV14382.1"/>
    <property type="molecule type" value="Genomic_DNA"/>
</dbReference>